<dbReference type="UniPathway" id="UPA00988"/>
<feature type="non-terminal residue" evidence="10">
    <location>
        <position position="365"/>
    </location>
</feature>
<keyword evidence="6" id="KW-0963">Cytoplasm</keyword>
<dbReference type="GO" id="GO:0033588">
    <property type="term" value="C:elongator holoenzyme complex"/>
    <property type="evidence" value="ECO:0007669"/>
    <property type="project" value="InterPro"/>
</dbReference>
<evidence type="ECO:0000256" key="1">
    <source>
        <dbReference type="ARBA" id="ARBA00004123"/>
    </source>
</evidence>
<dbReference type="OrthoDB" id="289162at2759"/>
<keyword evidence="8" id="KW-0539">Nucleus</keyword>
<evidence type="ECO:0000256" key="6">
    <source>
        <dbReference type="ARBA" id="ARBA00022490"/>
    </source>
</evidence>
<reference evidence="10" key="1">
    <citation type="submission" date="2021-12" db="EMBL/GenBank/DDBJ databases">
        <authorList>
            <person name="Martin H S."/>
        </authorList>
    </citation>
    <scope>NUCLEOTIDE SEQUENCE</scope>
</reference>
<dbReference type="PANTHER" id="PTHR12896">
    <property type="entry name" value="PAX6 NEIGHBOR PROTEIN PAXNEB"/>
    <property type="match status" value="1"/>
</dbReference>
<evidence type="ECO:0000313" key="11">
    <source>
        <dbReference type="Proteomes" id="UP000838878"/>
    </source>
</evidence>
<evidence type="ECO:0000256" key="3">
    <source>
        <dbReference type="ARBA" id="ARBA00005043"/>
    </source>
</evidence>
<keyword evidence="7" id="KW-0819">tRNA processing</keyword>
<protein>
    <recommendedName>
        <fullName evidence="5">Elongator complex protein 4</fullName>
    </recommendedName>
</protein>
<dbReference type="PANTHER" id="PTHR12896:SF1">
    <property type="entry name" value="ELONGATOR COMPLEX PROTEIN 4"/>
    <property type="match status" value="1"/>
</dbReference>
<dbReference type="Pfam" id="PF05625">
    <property type="entry name" value="PAXNEB"/>
    <property type="match status" value="1"/>
</dbReference>
<proteinExistence type="inferred from homology"/>
<comment type="subcellular location">
    <subcellularLocation>
        <location evidence="2">Cytoplasm</location>
    </subcellularLocation>
    <subcellularLocation>
        <location evidence="1">Nucleus</location>
    </subcellularLocation>
</comment>
<dbReference type="Proteomes" id="UP000838878">
    <property type="component" value="Chromosome 12"/>
</dbReference>
<evidence type="ECO:0000256" key="8">
    <source>
        <dbReference type="ARBA" id="ARBA00023242"/>
    </source>
</evidence>
<comment type="pathway">
    <text evidence="3">tRNA modification; 5-methoxycarbonylmethyl-2-thiouridine-tRNA biosynthesis.</text>
</comment>
<dbReference type="GO" id="GO:0002098">
    <property type="term" value="P:tRNA wobble uridine modification"/>
    <property type="evidence" value="ECO:0007669"/>
    <property type="project" value="InterPro"/>
</dbReference>
<name>A0A8J9V8F7_9NEOP</name>
<evidence type="ECO:0000256" key="4">
    <source>
        <dbReference type="ARBA" id="ARBA00007573"/>
    </source>
</evidence>
<evidence type="ECO:0000256" key="5">
    <source>
        <dbReference type="ARBA" id="ARBA00020265"/>
    </source>
</evidence>
<accession>A0A8J9V8F7</accession>
<dbReference type="InterPro" id="IPR027417">
    <property type="entry name" value="P-loop_NTPase"/>
</dbReference>
<evidence type="ECO:0000256" key="9">
    <source>
        <dbReference type="SAM" id="MobiDB-lite"/>
    </source>
</evidence>
<evidence type="ECO:0000256" key="2">
    <source>
        <dbReference type="ARBA" id="ARBA00004496"/>
    </source>
</evidence>
<dbReference type="GO" id="GO:0005737">
    <property type="term" value="C:cytoplasm"/>
    <property type="evidence" value="ECO:0007669"/>
    <property type="project" value="UniProtKB-SubCell"/>
</dbReference>
<organism evidence="10 11">
    <name type="scientific">Brenthis ino</name>
    <name type="common">lesser marbled fritillary</name>
    <dbReference type="NCBI Taxonomy" id="405034"/>
    <lineage>
        <taxon>Eukaryota</taxon>
        <taxon>Metazoa</taxon>
        <taxon>Ecdysozoa</taxon>
        <taxon>Arthropoda</taxon>
        <taxon>Hexapoda</taxon>
        <taxon>Insecta</taxon>
        <taxon>Pterygota</taxon>
        <taxon>Neoptera</taxon>
        <taxon>Endopterygota</taxon>
        <taxon>Lepidoptera</taxon>
        <taxon>Glossata</taxon>
        <taxon>Ditrysia</taxon>
        <taxon>Papilionoidea</taxon>
        <taxon>Nymphalidae</taxon>
        <taxon>Heliconiinae</taxon>
        <taxon>Argynnini</taxon>
        <taxon>Brenthis</taxon>
    </lineage>
</organism>
<dbReference type="AlphaFoldDB" id="A0A8J9V8F7"/>
<evidence type="ECO:0000256" key="7">
    <source>
        <dbReference type="ARBA" id="ARBA00022694"/>
    </source>
</evidence>
<keyword evidence="11" id="KW-1185">Reference proteome</keyword>
<sequence>MSSFHKTSISHSNTKGTKLKNNLTYISSGIPSLDYVIGGGLPTGSVFLVEEDVLGSYSRVLMKYFLAEGVICKHDLFISSADVHPGDITKELPQACILPSDEKTGQEASSEMKIAWRYEGLGKVESSFGSNTNFGHHFDLSKHIDENTIRNANITYCHLTQDDNKVNGFKNNLYSNLLANIKKLVSKEEYNRTSKTKNILRITIQSLGSPIWMALDCDDESPTNYGQDLLKFLYCLRIMTQDKNVVTFITIPSHLFDDDHIMKRALYSVDNAVRIESFAGSSKETNPVYSEYHGLFHITKLSAVHSLVPFVPPSLDLAFKLRRKKFVIEKLHLPPELQESSEREQDDITATPKTCGGFKKKDIDF</sequence>
<dbReference type="Gene3D" id="3.40.50.300">
    <property type="entry name" value="P-loop containing nucleotide triphosphate hydrolases"/>
    <property type="match status" value="1"/>
</dbReference>
<dbReference type="EMBL" id="OV170232">
    <property type="protein sequence ID" value="CAH0717263.1"/>
    <property type="molecule type" value="Genomic_DNA"/>
</dbReference>
<dbReference type="CDD" id="cd19494">
    <property type="entry name" value="Elp4"/>
    <property type="match status" value="1"/>
</dbReference>
<dbReference type="InterPro" id="IPR008728">
    <property type="entry name" value="Elongator_complex_protein_4"/>
</dbReference>
<feature type="region of interest" description="Disordered" evidence="9">
    <location>
        <begin position="338"/>
        <end position="365"/>
    </location>
</feature>
<gene>
    <name evidence="10" type="ORF">BINO364_LOCUS3896</name>
</gene>
<evidence type="ECO:0000313" key="10">
    <source>
        <dbReference type="EMBL" id="CAH0717263.1"/>
    </source>
</evidence>
<dbReference type="GO" id="GO:0008023">
    <property type="term" value="C:transcription elongation factor complex"/>
    <property type="evidence" value="ECO:0007669"/>
    <property type="project" value="TreeGrafter"/>
</dbReference>
<comment type="similarity">
    <text evidence="4">Belongs to the ELP4 family.</text>
</comment>